<name>A0A7V8SW56_9BACT</name>
<dbReference type="PROSITE" id="PS50005">
    <property type="entry name" value="TPR"/>
    <property type="match status" value="1"/>
</dbReference>
<dbReference type="SUPFAM" id="SSF48452">
    <property type="entry name" value="TPR-like"/>
    <property type="match status" value="2"/>
</dbReference>
<evidence type="ECO:0000313" key="2">
    <source>
        <dbReference type="EMBL" id="MBA0084569.1"/>
    </source>
</evidence>
<dbReference type="Gene3D" id="1.25.40.10">
    <property type="entry name" value="Tetratricopeptide repeat domain"/>
    <property type="match status" value="2"/>
</dbReference>
<dbReference type="Pfam" id="PF13432">
    <property type="entry name" value="TPR_16"/>
    <property type="match status" value="1"/>
</dbReference>
<dbReference type="AlphaFoldDB" id="A0A7V8SW56"/>
<dbReference type="InterPro" id="IPR011990">
    <property type="entry name" value="TPR-like_helical_dom_sf"/>
</dbReference>
<comment type="caution">
    <text evidence="2">The sequence shown here is derived from an EMBL/GenBank/DDBJ whole genome shotgun (WGS) entry which is preliminary data.</text>
</comment>
<sequence length="378" mass="41655">MTDREKYRTRGGYYLATMDPTKAIDEFSALVLQYPADTMGLSSLAFTYYLLRDMPKALEEGRRALDIYPKNVPYRNNVALYALYAGEFDTAAKEASAVLAENPAYLKGYVTLALAQLAQGQPSKTSETYERLAKVSALGRSFASTGMADLALYESRPRDANAVLEKGVTEDLNDKSPSAAAKKLVMAADAFLMQGQKSKAVESADRAIQLAKESVLFPAARVYAEAGQRSKAAALAAELGQKLEALPQAHSKLISGELELLRGRPRDALKFFEESLKLSNTWLARFELGRAYLAAGAFPQADSEFDLCLKRRGEASDLFLDEEQTYHFFPQVYYYRGVARQGLKSPEAADSFHLYLGLKAKDAQDPMVEDARLRSAAP</sequence>
<proteinExistence type="predicted"/>
<evidence type="ECO:0000256" key="1">
    <source>
        <dbReference type="PROSITE-ProRule" id="PRU00339"/>
    </source>
</evidence>
<dbReference type="SMART" id="SM00028">
    <property type="entry name" value="TPR"/>
    <property type="match status" value="4"/>
</dbReference>
<gene>
    <name evidence="2" type="ORF">HRJ53_06215</name>
</gene>
<dbReference type="Proteomes" id="UP000567293">
    <property type="component" value="Unassembled WGS sequence"/>
</dbReference>
<accession>A0A7V8SW56</accession>
<protein>
    <submittedName>
        <fullName evidence="2">Tetratricopeptide repeat protein</fullName>
    </submittedName>
</protein>
<dbReference type="EMBL" id="JACDQQ010000617">
    <property type="protein sequence ID" value="MBA0084569.1"/>
    <property type="molecule type" value="Genomic_DNA"/>
</dbReference>
<feature type="repeat" description="TPR" evidence="1">
    <location>
        <begin position="38"/>
        <end position="71"/>
    </location>
</feature>
<reference evidence="2" key="1">
    <citation type="submission" date="2020-06" db="EMBL/GenBank/DDBJ databases">
        <title>Legume-microbial interactions unlock mineral nutrients during tropical forest succession.</title>
        <authorList>
            <person name="Epihov D.Z."/>
        </authorList>
    </citation>
    <scope>NUCLEOTIDE SEQUENCE [LARGE SCALE GENOMIC DNA]</scope>
    <source>
        <strain evidence="2">Pan2503</strain>
    </source>
</reference>
<dbReference type="InterPro" id="IPR019734">
    <property type="entry name" value="TPR_rpt"/>
</dbReference>
<evidence type="ECO:0000313" key="3">
    <source>
        <dbReference type="Proteomes" id="UP000567293"/>
    </source>
</evidence>
<organism evidence="2 3">
    <name type="scientific">Candidatus Acidiferrum panamense</name>
    <dbReference type="NCBI Taxonomy" id="2741543"/>
    <lineage>
        <taxon>Bacteria</taxon>
        <taxon>Pseudomonadati</taxon>
        <taxon>Acidobacteriota</taxon>
        <taxon>Terriglobia</taxon>
        <taxon>Candidatus Acidiferrales</taxon>
        <taxon>Candidatus Acidiferrum</taxon>
    </lineage>
</organism>
<keyword evidence="3" id="KW-1185">Reference proteome</keyword>
<keyword evidence="1" id="KW-0802">TPR repeat</keyword>